<dbReference type="PIRSF" id="PIRSF015921">
    <property type="entry name" value="FA_sphinglp_des"/>
    <property type="match status" value="1"/>
</dbReference>
<keyword evidence="1" id="KW-0472">Membrane</keyword>
<dbReference type="EMBL" id="JAUCGQ010000001">
    <property type="protein sequence ID" value="MDM7853528.1"/>
    <property type="molecule type" value="Genomic_DNA"/>
</dbReference>
<feature type="transmembrane region" description="Helical" evidence="1">
    <location>
        <begin position="173"/>
        <end position="192"/>
    </location>
</feature>
<reference evidence="3 4" key="1">
    <citation type="submission" date="2023-06" db="EMBL/GenBank/DDBJ databases">
        <title>Cellulomonas sp. MW4 Whole genome sequence.</title>
        <authorList>
            <person name="Park S."/>
        </authorList>
    </citation>
    <scope>NUCLEOTIDE SEQUENCE [LARGE SCALE GENOMIC DNA]</scope>
    <source>
        <strain evidence="3 4">MW4</strain>
    </source>
</reference>
<feature type="transmembrane region" description="Helical" evidence="1">
    <location>
        <begin position="204"/>
        <end position="225"/>
    </location>
</feature>
<dbReference type="InterPro" id="IPR005804">
    <property type="entry name" value="FA_desaturase_dom"/>
</dbReference>
<accession>A0ABT7SBF7</accession>
<feature type="domain" description="Fatty acid desaturase" evidence="2">
    <location>
        <begin position="69"/>
        <end position="329"/>
    </location>
</feature>
<keyword evidence="1" id="KW-0812">Transmembrane</keyword>
<comment type="caution">
    <text evidence="3">The sequence shown here is derived from an EMBL/GenBank/DDBJ whole genome shotgun (WGS) entry which is preliminary data.</text>
</comment>
<keyword evidence="1" id="KW-1133">Transmembrane helix</keyword>
<keyword evidence="3" id="KW-0560">Oxidoreductase</keyword>
<evidence type="ECO:0000259" key="2">
    <source>
        <dbReference type="Pfam" id="PF00487"/>
    </source>
</evidence>
<evidence type="ECO:0000313" key="4">
    <source>
        <dbReference type="Proteomes" id="UP001529338"/>
    </source>
</evidence>
<dbReference type="CDD" id="cd03506">
    <property type="entry name" value="Delta6-FADS-like"/>
    <property type="match status" value="1"/>
</dbReference>
<feature type="transmembrane region" description="Helical" evidence="1">
    <location>
        <begin position="45"/>
        <end position="67"/>
    </location>
</feature>
<dbReference type="Pfam" id="PF00487">
    <property type="entry name" value="FA_desaturase"/>
    <property type="match status" value="1"/>
</dbReference>
<feature type="transmembrane region" description="Helical" evidence="1">
    <location>
        <begin position="73"/>
        <end position="94"/>
    </location>
</feature>
<dbReference type="Proteomes" id="UP001529338">
    <property type="component" value="Unassembled WGS sequence"/>
</dbReference>
<dbReference type="RefSeq" id="WP_289453051.1">
    <property type="nucleotide sequence ID" value="NZ_JAUCGQ010000001.1"/>
</dbReference>
<sequence>MSTTAPTVLRTRPRDADAVHPTSAFTALTRDVRAGGHLERRYTFYGFRLAGAALALVGLVVGVVLVGDSWWQLLVATVAAVVFTQCAFLGHDAAHRQIFVSGRANDWTSLLLANLAVGLSAGWWQRKHTRHHANPNKVDADPDIDMKVLGFTPDDVAARRTAAGRWFLRRQGWFFFPLLLLEGIALHIHAIRRITSRVPMERRSIESVFLAARLLGWVALVLVVMSPTKGAAFLAVQLALFGVYMGAAFAPNHKGMPLVPKDARIDFLSRQVLTSRNITGGRWLDMAMGGLNHQVEHHLFPSMPSMSLRRVAPVVRAYCAEHAIPYTQVSLPRSYAIVVRHLNEVGLGDRDPFVCPLVASTRV</sequence>
<feature type="transmembrane region" description="Helical" evidence="1">
    <location>
        <begin position="231"/>
        <end position="251"/>
    </location>
</feature>
<organism evidence="3 4">
    <name type="scientific">Cellulomonas alba</name>
    <dbReference type="NCBI Taxonomy" id="3053467"/>
    <lineage>
        <taxon>Bacteria</taxon>
        <taxon>Bacillati</taxon>
        <taxon>Actinomycetota</taxon>
        <taxon>Actinomycetes</taxon>
        <taxon>Micrococcales</taxon>
        <taxon>Cellulomonadaceae</taxon>
        <taxon>Cellulomonas</taxon>
    </lineage>
</organism>
<dbReference type="PANTHER" id="PTHR19353:SF19">
    <property type="entry name" value="DELTA(5) FATTY ACID DESATURASE C-RELATED"/>
    <property type="match status" value="1"/>
</dbReference>
<dbReference type="PANTHER" id="PTHR19353">
    <property type="entry name" value="FATTY ACID DESATURASE 2"/>
    <property type="match status" value="1"/>
</dbReference>
<evidence type="ECO:0000313" key="3">
    <source>
        <dbReference type="EMBL" id="MDM7853528.1"/>
    </source>
</evidence>
<gene>
    <name evidence="3" type="ORF">QRT04_01175</name>
</gene>
<dbReference type="InterPro" id="IPR012171">
    <property type="entry name" value="Fatty_acid_desaturase"/>
</dbReference>
<keyword evidence="4" id="KW-1185">Reference proteome</keyword>
<name>A0ABT7SBF7_9CELL</name>
<dbReference type="EC" id="1.14.19.-" evidence="3"/>
<evidence type="ECO:0000256" key="1">
    <source>
        <dbReference type="SAM" id="Phobius"/>
    </source>
</evidence>
<protein>
    <submittedName>
        <fullName evidence="3">Acyl-CoA desaturase</fullName>
        <ecNumber evidence="3">1.14.19.-</ecNumber>
    </submittedName>
</protein>
<dbReference type="GO" id="GO:0016491">
    <property type="term" value="F:oxidoreductase activity"/>
    <property type="evidence" value="ECO:0007669"/>
    <property type="project" value="UniProtKB-KW"/>
</dbReference>
<proteinExistence type="predicted"/>
<feature type="transmembrane region" description="Helical" evidence="1">
    <location>
        <begin position="106"/>
        <end position="124"/>
    </location>
</feature>